<dbReference type="KEGG" id="bii:BINDI_0406"/>
<dbReference type="EMBL" id="CP006018">
    <property type="protein sequence ID" value="AIC91687.1"/>
    <property type="molecule type" value="Genomic_DNA"/>
</dbReference>
<dbReference type="Pfam" id="PF00294">
    <property type="entry name" value="PfkB"/>
    <property type="match status" value="1"/>
</dbReference>
<dbReference type="HOGENOM" id="CLU_027634_6_3_11"/>
<dbReference type="Proteomes" id="UP000028569">
    <property type="component" value="Chromosome"/>
</dbReference>
<dbReference type="Gene3D" id="3.40.1190.20">
    <property type="match status" value="1"/>
</dbReference>
<evidence type="ECO:0000313" key="6">
    <source>
        <dbReference type="Proteomes" id="UP000028569"/>
    </source>
</evidence>
<dbReference type="RefSeq" id="WP_033489841.1">
    <property type="nucleotide sequence ID" value="NZ_CP006018.1"/>
</dbReference>
<dbReference type="OrthoDB" id="9795789at2"/>
<feature type="domain" description="Carbohydrate kinase PfkB" evidence="4">
    <location>
        <begin position="22"/>
        <end position="282"/>
    </location>
</feature>
<evidence type="ECO:0000256" key="1">
    <source>
        <dbReference type="ARBA" id="ARBA00010688"/>
    </source>
</evidence>
<evidence type="ECO:0000256" key="3">
    <source>
        <dbReference type="ARBA" id="ARBA00022777"/>
    </source>
</evidence>
<dbReference type="InterPro" id="IPR011611">
    <property type="entry name" value="PfkB_dom"/>
</dbReference>
<name>A0A087VTI8_9BIFI</name>
<organism evidence="5 6">
    <name type="scientific">Bifidobacterium [indicum] DSM 20214 = LMG 11587</name>
    <dbReference type="NCBI Taxonomy" id="1341694"/>
    <lineage>
        <taxon>Bacteria</taxon>
        <taxon>Bacillati</taxon>
        <taxon>Actinomycetota</taxon>
        <taxon>Actinomycetes</taxon>
        <taxon>Bifidobacteriales</taxon>
        <taxon>Bifidobacteriaceae</taxon>
        <taxon>Bifidobacterium</taxon>
    </lineage>
</organism>
<gene>
    <name evidence="5" type="ORF">BINDI_0406</name>
</gene>
<reference evidence="5 6" key="1">
    <citation type="journal article" date="2014" name="Appl. Environ. Microbiol.">
        <title>Genomic encyclopedia of type strains of the genus Bifidobacterium.</title>
        <authorList>
            <person name="Milani C."/>
            <person name="Lugli G.A."/>
            <person name="Duranti S."/>
            <person name="Turroni F."/>
            <person name="Bottacini F."/>
            <person name="Mangifesta M."/>
            <person name="Sanchez B."/>
            <person name="Viappiani A."/>
            <person name="Mancabelli L."/>
            <person name="Taminiau B."/>
            <person name="Delcenserie V."/>
            <person name="Barrangou R."/>
            <person name="Margolles A."/>
            <person name="van Sinderen D."/>
            <person name="Ventura M."/>
        </authorList>
    </citation>
    <scope>NUCLEOTIDE SEQUENCE [LARGE SCALE GENOMIC DNA]</scope>
    <source>
        <strain evidence="5 6">LMG 11587</strain>
    </source>
</reference>
<dbReference type="PANTHER" id="PTHR43085">
    <property type="entry name" value="HEXOKINASE FAMILY MEMBER"/>
    <property type="match status" value="1"/>
</dbReference>
<keyword evidence="6" id="KW-1185">Reference proteome</keyword>
<dbReference type="InterPro" id="IPR050306">
    <property type="entry name" value="PfkB_Carbo_kinase"/>
</dbReference>
<evidence type="ECO:0000256" key="2">
    <source>
        <dbReference type="ARBA" id="ARBA00022679"/>
    </source>
</evidence>
<sequence>MAAKPIVLSIGELLWDVLPSGKRAGGAPVNFSYHATKNGADGYAFSAVGNDDLGRELEEAIKEAGVKAILQHNDHPTSTVEVELNEGIPQYIFKPDVAWDHLRCTDELSALARKADSVCYGTLALRSDESRKAGLEALKVTRPDAMRFFDINLRGTFYSPDLIHELLNMATVFKLNDEELVLLRDMFKIPGDTDAELCQWFMDEYHLNTIVLTAGSDYSTIYLSNGETSRIRTPKIKVADTVGAGDAFSGTFAINRLLGASLVQAHRAAVNTAAFVCSQQGAWPEYPDQIPDYLAQEGR</sequence>
<dbReference type="InterPro" id="IPR029056">
    <property type="entry name" value="Ribokinase-like"/>
</dbReference>
<dbReference type="EC" id="2.7.1.4" evidence="5"/>
<dbReference type="SUPFAM" id="SSF53613">
    <property type="entry name" value="Ribokinase-like"/>
    <property type="match status" value="1"/>
</dbReference>
<keyword evidence="3 5" id="KW-0418">Kinase</keyword>
<dbReference type="GO" id="GO:0008865">
    <property type="term" value="F:fructokinase activity"/>
    <property type="evidence" value="ECO:0007669"/>
    <property type="project" value="UniProtKB-EC"/>
</dbReference>
<dbReference type="PANTHER" id="PTHR43085:SF57">
    <property type="entry name" value="CARBOHYDRATE KINASE PFKB DOMAIN-CONTAINING PROTEIN"/>
    <property type="match status" value="1"/>
</dbReference>
<evidence type="ECO:0000313" key="5">
    <source>
        <dbReference type="EMBL" id="AIC91687.1"/>
    </source>
</evidence>
<proteinExistence type="inferred from homology"/>
<keyword evidence="2 5" id="KW-0808">Transferase</keyword>
<dbReference type="SMR" id="A0A087VTI8"/>
<dbReference type="CDD" id="cd01167">
    <property type="entry name" value="bac_FRK"/>
    <property type="match status" value="1"/>
</dbReference>
<dbReference type="AlphaFoldDB" id="A0A087VTI8"/>
<comment type="similarity">
    <text evidence="1">Belongs to the carbohydrate kinase PfkB family.</text>
</comment>
<accession>A0A087VTI8</accession>
<evidence type="ECO:0000259" key="4">
    <source>
        <dbReference type="Pfam" id="PF00294"/>
    </source>
</evidence>
<protein>
    <submittedName>
        <fullName evidence="5">Fructokinase</fullName>
        <ecNumber evidence="5">2.7.1.4</ecNumber>
    </submittedName>
</protein>